<dbReference type="SUPFAM" id="SSF53756">
    <property type="entry name" value="UDP-Glycosyltransferase/glycogen phosphorylase"/>
    <property type="match status" value="1"/>
</dbReference>
<dbReference type="CDD" id="cd03809">
    <property type="entry name" value="GT4_MtfB-like"/>
    <property type="match status" value="1"/>
</dbReference>
<proteinExistence type="predicted"/>
<gene>
    <name evidence="4" type="primary">wbpY</name>
    <name evidence="4" type="ORF">AHMF7616_01933</name>
</gene>
<protein>
    <submittedName>
        <fullName evidence="4">Protein RfbU</fullName>
        <ecNumber evidence="4">2.4.1.-</ecNumber>
    </submittedName>
</protein>
<evidence type="ECO:0000259" key="2">
    <source>
        <dbReference type="Pfam" id="PF00534"/>
    </source>
</evidence>
<dbReference type="EMBL" id="QASA01000001">
    <property type="protein sequence ID" value="RDC63330.1"/>
    <property type="molecule type" value="Genomic_DNA"/>
</dbReference>
<dbReference type="PANTHER" id="PTHR46401:SF2">
    <property type="entry name" value="GLYCOSYLTRANSFERASE WBBK-RELATED"/>
    <property type="match status" value="1"/>
</dbReference>
<evidence type="ECO:0000313" key="4">
    <source>
        <dbReference type="EMBL" id="RDC63330.1"/>
    </source>
</evidence>
<organism evidence="4 5">
    <name type="scientific">Adhaeribacter pallidiroseus</name>
    <dbReference type="NCBI Taxonomy" id="2072847"/>
    <lineage>
        <taxon>Bacteria</taxon>
        <taxon>Pseudomonadati</taxon>
        <taxon>Bacteroidota</taxon>
        <taxon>Cytophagia</taxon>
        <taxon>Cytophagales</taxon>
        <taxon>Hymenobacteraceae</taxon>
        <taxon>Adhaeribacter</taxon>
    </lineage>
</organism>
<dbReference type="OrthoDB" id="9801609at2"/>
<dbReference type="InterPro" id="IPR001296">
    <property type="entry name" value="Glyco_trans_1"/>
</dbReference>
<keyword evidence="1 4" id="KW-0808">Transferase</keyword>
<dbReference type="InterPro" id="IPR028098">
    <property type="entry name" value="Glyco_trans_4-like_N"/>
</dbReference>
<keyword evidence="5" id="KW-1185">Reference proteome</keyword>
<dbReference type="RefSeq" id="WP_115372658.1">
    <property type="nucleotide sequence ID" value="NZ_QASA01000001.1"/>
</dbReference>
<dbReference type="Pfam" id="PF13439">
    <property type="entry name" value="Glyco_transf_4"/>
    <property type="match status" value="1"/>
</dbReference>
<comment type="caution">
    <text evidence="4">The sequence shown here is derived from an EMBL/GenBank/DDBJ whole genome shotgun (WGS) entry which is preliminary data.</text>
</comment>
<dbReference type="GO" id="GO:0009103">
    <property type="term" value="P:lipopolysaccharide biosynthetic process"/>
    <property type="evidence" value="ECO:0007669"/>
    <property type="project" value="TreeGrafter"/>
</dbReference>
<dbReference type="Proteomes" id="UP000253919">
    <property type="component" value="Unassembled WGS sequence"/>
</dbReference>
<reference evidence="4 5" key="1">
    <citation type="submission" date="2018-04" db="EMBL/GenBank/DDBJ databases">
        <title>Adhaeribacter sp. HMF7616 genome sequencing and assembly.</title>
        <authorList>
            <person name="Kang H."/>
            <person name="Kang J."/>
            <person name="Cha I."/>
            <person name="Kim H."/>
            <person name="Joh K."/>
        </authorList>
    </citation>
    <scope>NUCLEOTIDE SEQUENCE [LARGE SCALE GENOMIC DNA]</scope>
    <source>
        <strain evidence="4 5">HMF7616</strain>
    </source>
</reference>
<evidence type="ECO:0000313" key="5">
    <source>
        <dbReference type="Proteomes" id="UP000253919"/>
    </source>
</evidence>
<evidence type="ECO:0000256" key="1">
    <source>
        <dbReference type="ARBA" id="ARBA00022679"/>
    </source>
</evidence>
<dbReference type="EC" id="2.4.1.-" evidence="4"/>
<dbReference type="PANTHER" id="PTHR46401">
    <property type="entry name" value="GLYCOSYLTRANSFERASE WBBK-RELATED"/>
    <property type="match status" value="1"/>
</dbReference>
<evidence type="ECO:0000259" key="3">
    <source>
        <dbReference type="Pfam" id="PF13439"/>
    </source>
</evidence>
<sequence length="380" mass="43761">MKIVVNTRFLLADKLEGIGKFSHEILRHLVIQHPEHDFYFLFDRPYHQQFIYASNVTPIVIYPPTRHLVLYYLWFEIRLPRVLQQLQPDVFLSLDNMTTLRTNVPRVTVLHDLAYLHFPVEKKYLDLRYYQKFIPRIAEASRRLLTVSEFTKSDLIKSLQVEPDKIRVAPCAVSNFFKPTPYAQQIALRQKYCAGEMYFVCVGAVQLRKNLVNVFRAFDNFKNLTRSEVKLVIAGRKAWKAGAILKAYNAMTHKADVVFTGRVSDAVIRELYGSALALVFASFFEGFGLPILEAQKCNCPVITSNISSMPEVAAGSALLVDPYSPNEIGQAMVQIYHYPEKRDYYTRLGHLNYQRYSWEKSAGLVYQSLEEAVQNLPLSS</sequence>
<dbReference type="Pfam" id="PF00534">
    <property type="entry name" value="Glycos_transf_1"/>
    <property type="match status" value="1"/>
</dbReference>
<dbReference type="GO" id="GO:0016757">
    <property type="term" value="F:glycosyltransferase activity"/>
    <property type="evidence" value="ECO:0007669"/>
    <property type="project" value="UniProtKB-KW"/>
</dbReference>
<feature type="domain" description="Glycosyltransferase subfamily 4-like N-terminal" evidence="3">
    <location>
        <begin position="17"/>
        <end position="173"/>
    </location>
</feature>
<dbReference type="Gene3D" id="3.40.50.2000">
    <property type="entry name" value="Glycogen Phosphorylase B"/>
    <property type="match status" value="2"/>
</dbReference>
<keyword evidence="4" id="KW-0328">Glycosyltransferase</keyword>
<feature type="domain" description="Glycosyl transferase family 1" evidence="2">
    <location>
        <begin position="196"/>
        <end position="345"/>
    </location>
</feature>
<name>A0A369QGA7_9BACT</name>
<dbReference type="AlphaFoldDB" id="A0A369QGA7"/>
<accession>A0A369QGA7</accession>